<evidence type="ECO:0000259" key="3">
    <source>
        <dbReference type="PROSITE" id="PS50003"/>
    </source>
</evidence>
<reference evidence="4 5" key="1">
    <citation type="submission" date="2019-05" db="EMBL/GenBank/DDBJ databases">
        <title>Another draft genome of Portunus trituberculatus and its Hox gene families provides insights of decapod evolution.</title>
        <authorList>
            <person name="Jeong J.-H."/>
            <person name="Song I."/>
            <person name="Kim S."/>
            <person name="Choi T."/>
            <person name="Kim D."/>
            <person name="Ryu S."/>
            <person name="Kim W."/>
        </authorList>
    </citation>
    <scope>NUCLEOTIDE SEQUENCE [LARGE SCALE GENOMIC DNA]</scope>
    <source>
        <tissue evidence="4">Muscle</tissue>
    </source>
</reference>
<dbReference type="SUPFAM" id="SSF50729">
    <property type="entry name" value="PH domain-like"/>
    <property type="match status" value="1"/>
</dbReference>
<keyword evidence="1" id="KW-0175">Coiled coil</keyword>
<dbReference type="Gene3D" id="2.30.29.30">
    <property type="entry name" value="Pleckstrin-homology domain (PH domain)/Phosphotyrosine-binding domain (PTB)"/>
    <property type="match status" value="1"/>
</dbReference>
<comment type="caution">
    <text evidence="4">The sequence shown here is derived from an EMBL/GenBank/DDBJ whole genome shotgun (WGS) entry which is preliminary data.</text>
</comment>
<gene>
    <name evidence="4" type="primary">Phldb1_0</name>
    <name evidence="4" type="ORF">E2C01_001232</name>
</gene>
<evidence type="ECO:0000256" key="2">
    <source>
        <dbReference type="SAM" id="SignalP"/>
    </source>
</evidence>
<dbReference type="PANTHER" id="PTHR12156:SF5">
    <property type="entry name" value="FI18040P1"/>
    <property type="match status" value="1"/>
</dbReference>
<dbReference type="EMBL" id="VSRR010000038">
    <property type="protein sequence ID" value="MPC08642.1"/>
    <property type="molecule type" value="Genomic_DNA"/>
</dbReference>
<evidence type="ECO:0000256" key="1">
    <source>
        <dbReference type="ARBA" id="ARBA00023054"/>
    </source>
</evidence>
<proteinExistence type="predicted"/>
<dbReference type="InterPro" id="IPR011993">
    <property type="entry name" value="PH-like_dom_sf"/>
</dbReference>
<organism evidence="4 5">
    <name type="scientific">Portunus trituberculatus</name>
    <name type="common">Swimming crab</name>
    <name type="synonym">Neptunus trituberculatus</name>
    <dbReference type="NCBI Taxonomy" id="210409"/>
    <lineage>
        <taxon>Eukaryota</taxon>
        <taxon>Metazoa</taxon>
        <taxon>Ecdysozoa</taxon>
        <taxon>Arthropoda</taxon>
        <taxon>Crustacea</taxon>
        <taxon>Multicrustacea</taxon>
        <taxon>Malacostraca</taxon>
        <taxon>Eumalacostraca</taxon>
        <taxon>Eucarida</taxon>
        <taxon>Decapoda</taxon>
        <taxon>Pleocyemata</taxon>
        <taxon>Brachyura</taxon>
        <taxon>Eubrachyura</taxon>
        <taxon>Portunoidea</taxon>
        <taxon>Portunidae</taxon>
        <taxon>Portuninae</taxon>
        <taxon>Portunus</taxon>
    </lineage>
</organism>
<dbReference type="Proteomes" id="UP000324222">
    <property type="component" value="Unassembled WGS sequence"/>
</dbReference>
<evidence type="ECO:0000313" key="4">
    <source>
        <dbReference type="EMBL" id="MPC08642.1"/>
    </source>
</evidence>
<keyword evidence="5" id="KW-1185">Reference proteome</keyword>
<sequence>MGVWSFTFLLTLFSFYPGHILPHDPHYNHARSNLIAPPTDASRYAFNPEPPPIQRDTLQSTSRVCWNVSALHEDDYLCTHVRKQLYYETGRDVCVRVVQGQHDAGVTVLYLPQYLHEAEVGRTLRIAGGLRNSSMIQGREQIIMVDRLAWRRVPRCADTLGHLRAVLGVSVDSGNSFTLLSILTPSGEPNPDSHLFLRTHLFVTTCGSPCWRTGMGSTQRPLTRYLPVRSEQHFDLKQHIESAGHQIELCPFIIVTATACRGYLHKLGSKFRTWQKRWFVFDRSKRALMYYSDKNETKPRGGVYFQAIEEVYVDHLHSVKSPNPKLTFCVKTYERTFHLMAPSPEAMRIWIDIIFTGAEGYQEFQGGT</sequence>
<dbReference type="PANTHER" id="PTHR12156">
    <property type="entry name" value="PLECKSTRIN HOMOLOGY-LIKE DOMAIN, FAMILY B, MEMBER 3"/>
    <property type="match status" value="1"/>
</dbReference>
<dbReference type="SMART" id="SM00233">
    <property type="entry name" value="PH"/>
    <property type="match status" value="1"/>
</dbReference>
<dbReference type="FunFam" id="2.30.29.30:FF:000006">
    <property type="entry name" value="Pleckstrin homology like domain family B member 1"/>
    <property type="match status" value="1"/>
</dbReference>
<dbReference type="InterPro" id="IPR001849">
    <property type="entry name" value="PH_domain"/>
</dbReference>
<dbReference type="OrthoDB" id="6020705at2759"/>
<feature type="chain" id="PRO_5022909110" evidence="2">
    <location>
        <begin position="23"/>
        <end position="368"/>
    </location>
</feature>
<dbReference type="PROSITE" id="PS50003">
    <property type="entry name" value="PH_DOMAIN"/>
    <property type="match status" value="1"/>
</dbReference>
<feature type="signal peptide" evidence="2">
    <location>
        <begin position="1"/>
        <end position="22"/>
    </location>
</feature>
<name>A0A5B7CG72_PORTR</name>
<dbReference type="AlphaFoldDB" id="A0A5B7CG72"/>
<dbReference type="InterPro" id="IPR052212">
    <property type="entry name" value="PH-like_domain"/>
</dbReference>
<protein>
    <submittedName>
        <fullName evidence="4">Pleckstrin y-like domain family B member 1</fullName>
    </submittedName>
</protein>
<evidence type="ECO:0000313" key="5">
    <source>
        <dbReference type="Proteomes" id="UP000324222"/>
    </source>
</evidence>
<accession>A0A5B7CG72</accession>
<keyword evidence="2" id="KW-0732">Signal</keyword>
<feature type="domain" description="PH" evidence="3">
    <location>
        <begin position="257"/>
        <end position="359"/>
    </location>
</feature>
<dbReference type="Pfam" id="PF00169">
    <property type="entry name" value="PH"/>
    <property type="match status" value="1"/>
</dbReference>